<dbReference type="KEGG" id="kne:92184173"/>
<dbReference type="SUPFAM" id="SSF48371">
    <property type="entry name" value="ARM repeat"/>
    <property type="match status" value="2"/>
</dbReference>
<dbReference type="Proteomes" id="UP001388673">
    <property type="component" value="Unassembled WGS sequence"/>
</dbReference>
<dbReference type="EMBL" id="JBCAWK010000014">
    <property type="protein sequence ID" value="KAK8844121.1"/>
    <property type="molecule type" value="Genomic_DNA"/>
</dbReference>
<feature type="domain" description="MIF4G" evidence="4">
    <location>
        <begin position="710"/>
        <end position="919"/>
    </location>
</feature>
<dbReference type="GeneID" id="92184173"/>
<dbReference type="Pfam" id="PF04050">
    <property type="entry name" value="Upf2"/>
    <property type="match status" value="1"/>
</dbReference>
<feature type="compositionally biased region" description="Basic and acidic residues" evidence="3">
    <location>
        <begin position="384"/>
        <end position="398"/>
    </location>
</feature>
<feature type="compositionally biased region" description="Polar residues" evidence="3">
    <location>
        <begin position="481"/>
        <end position="493"/>
    </location>
</feature>
<dbReference type="GO" id="GO:0003723">
    <property type="term" value="F:RNA binding"/>
    <property type="evidence" value="ECO:0007669"/>
    <property type="project" value="InterPro"/>
</dbReference>
<feature type="compositionally biased region" description="Basic and acidic residues" evidence="3">
    <location>
        <begin position="951"/>
        <end position="968"/>
    </location>
</feature>
<evidence type="ECO:0000256" key="3">
    <source>
        <dbReference type="SAM" id="MobiDB-lite"/>
    </source>
</evidence>
<reference evidence="5 6" key="1">
    <citation type="journal article" date="2024" name="bioRxiv">
        <title>Comparative genomics of Cryptococcus and Kwoniella reveals pathogenesis evolution and contrasting karyotype dynamics via intercentromeric recombination or chromosome fusion.</title>
        <authorList>
            <person name="Coelho M.A."/>
            <person name="David-Palma M."/>
            <person name="Shea T."/>
            <person name="Bowers K."/>
            <person name="McGinley-Smith S."/>
            <person name="Mohammad A.W."/>
            <person name="Gnirke A."/>
            <person name="Yurkov A.M."/>
            <person name="Nowrousian M."/>
            <person name="Sun S."/>
            <person name="Cuomo C.A."/>
            <person name="Heitman J."/>
        </authorList>
    </citation>
    <scope>NUCLEOTIDE SEQUENCE [LARGE SCALE GENOMIC DNA]</scope>
    <source>
        <strain evidence="5 6">CBS 13917</strain>
    </source>
</reference>
<dbReference type="InterPro" id="IPR007193">
    <property type="entry name" value="Upf2/Nmd2_C"/>
</dbReference>
<accession>A0AAW0YDQ3</accession>
<organism evidence="5 6">
    <name type="scientific">Kwoniella newhampshirensis</name>
    <dbReference type="NCBI Taxonomy" id="1651941"/>
    <lineage>
        <taxon>Eukaryota</taxon>
        <taxon>Fungi</taxon>
        <taxon>Dikarya</taxon>
        <taxon>Basidiomycota</taxon>
        <taxon>Agaricomycotina</taxon>
        <taxon>Tremellomycetes</taxon>
        <taxon>Tremellales</taxon>
        <taxon>Cryptococcaceae</taxon>
        <taxon>Kwoniella</taxon>
    </lineage>
</organism>
<dbReference type="Gene3D" id="1.25.40.180">
    <property type="match status" value="3"/>
</dbReference>
<dbReference type="InterPro" id="IPR003890">
    <property type="entry name" value="MIF4G-like_typ-3"/>
</dbReference>
<feature type="region of interest" description="Disordered" evidence="3">
    <location>
        <begin position="382"/>
        <end position="415"/>
    </location>
</feature>
<dbReference type="FunFam" id="1.25.40.180:FF:000037">
    <property type="entry name" value="Nonsense-mediated mRNA decay factor (Upf2)"/>
    <property type="match status" value="1"/>
</dbReference>
<dbReference type="GO" id="GO:0000184">
    <property type="term" value="P:nuclear-transcribed mRNA catabolic process, nonsense-mediated decay"/>
    <property type="evidence" value="ECO:0007669"/>
    <property type="project" value="InterPro"/>
</dbReference>
<dbReference type="RefSeq" id="XP_066799685.1">
    <property type="nucleotide sequence ID" value="XM_066949993.1"/>
</dbReference>
<feature type="domain" description="MIF4G" evidence="4">
    <location>
        <begin position="504"/>
        <end position="696"/>
    </location>
</feature>
<evidence type="ECO:0000256" key="2">
    <source>
        <dbReference type="ARBA" id="ARBA00022490"/>
    </source>
</evidence>
<feature type="region of interest" description="Disordered" evidence="3">
    <location>
        <begin position="456"/>
        <end position="499"/>
    </location>
</feature>
<dbReference type="InterPro" id="IPR016024">
    <property type="entry name" value="ARM-type_fold"/>
</dbReference>
<evidence type="ECO:0000259" key="4">
    <source>
        <dbReference type="SMART" id="SM00543"/>
    </source>
</evidence>
<dbReference type="Gene3D" id="4.10.80.160">
    <property type="match status" value="1"/>
</dbReference>
<gene>
    <name evidence="5" type="ORF">IAR55_006915</name>
</gene>
<dbReference type="PANTHER" id="PTHR12839:SF7">
    <property type="entry name" value="REGULATOR OF NONSENSE TRANSCRIPTS 2"/>
    <property type="match status" value="1"/>
</dbReference>
<evidence type="ECO:0000313" key="6">
    <source>
        <dbReference type="Proteomes" id="UP001388673"/>
    </source>
</evidence>
<dbReference type="GO" id="GO:0035145">
    <property type="term" value="C:exon-exon junction complex"/>
    <property type="evidence" value="ECO:0007669"/>
    <property type="project" value="TreeGrafter"/>
</dbReference>
<feature type="region of interest" description="Disordered" evidence="3">
    <location>
        <begin position="940"/>
        <end position="987"/>
    </location>
</feature>
<sequence length="1139" mass="128222">MSTTSDYVAKFPRRRGLSDTVQKYWLDEPRRPSGALDSSLKKHTTLLNKLRSTLLVGPADALVKDIDGLTLSKYLEEIVAAVVEGSSKGKGDPEIAVDIIVHLHTRLTPDFLPLTHQALLAVLSSSNAVSATYGKDGEKDKEREDKERLAKQRLVLRIVAELAIVGAWPEGANKGATEVGKVLKGLMTGDPQYTNLPLLSTFLKHFGRAYLGSRPASESEATSGEANVREKDELTADVIELVPAEVQKKMRELFEGYFNTASKTLIKGQIKLLEQDKRNHEAYIKSGEIFEDRQQAYEKMTRAVERLTTGINALADLLSLPRPTLPTAATLSKSGLQIVESASSFTVREDGLISGGIWDDEEEQRFYERLIDLKEVVPSGLLGIKDDKRPTGKGDEAIKASGDAEAADEQDDGQGQLSLEAQRAEEEVLRRQVEQMELNADVPTEPAQPIESIDMARTASNSTVGSAVTRPDLATMDDDTSAPTAPSETITSITEDDGLQSGPAARLTALFAALPEANNREVVDKLAVEFAFLNSKAARKRLIKFIGEVPKQRTDLLPHYARFVATLDKYMPDVGAGVLEILDEELRYLQRKKMVRELDSVRLKNVRFYGELVKFKVAKPYTILHVLKVFLDDFRFNVENISNLLETCGRFLLRFEGTAETAKRMVEIMRRKQGTQHLDNRQQVMLENAFYMCNPPKRVAREVVELPPMHSFIQHLLHDVLMKRTLDKVLKLLRKLHWEDTETYDFILSSFTNIWEIKFGNIPYLAALVYDLQRYRPEFAIAVVDQVMEDIRIGAEENIFKFNQRRISTMKYLGELYMYRVMNASVVFEVLWSLITFGHAEPMPFPGRDSPIDAVDDLFRVRLACTLLDTCGACFDKGSQARKLDHFLVVLQLYTVCKAELPMDVDFMLTDTLDALRPKMTHLKTLAEAAAAVDEIVATGDQDNGYGSDDGSDHENDRQAPADDKLDNNEEDPLEAEDHRDDDGEDEDDNVVLIRADHDIKDDEQNQEEQQAFDREFAKLLADTTDTRTQQRKAAPPIFDTAVPLIRRNKPDEGKSSKEDGDGRMQFTLLSKKGGRQQIRSLEIPIDSNIAMNSRSYQAQSKAEQEQLKRLVLQNERRLERSEIQEIETRGVRLRFAHS</sequence>
<comment type="caution">
    <text evidence="5">The sequence shown here is derived from an EMBL/GenBank/DDBJ whole genome shotgun (WGS) entry which is preliminary data.</text>
</comment>
<keyword evidence="2" id="KW-0963">Cytoplasm</keyword>
<dbReference type="GO" id="GO:0005737">
    <property type="term" value="C:cytoplasm"/>
    <property type="evidence" value="ECO:0007669"/>
    <property type="project" value="UniProtKB-SubCell"/>
</dbReference>
<comment type="subcellular location">
    <subcellularLocation>
        <location evidence="1">Cytoplasm</location>
    </subcellularLocation>
</comment>
<keyword evidence="6" id="KW-1185">Reference proteome</keyword>
<dbReference type="SMART" id="SM00543">
    <property type="entry name" value="MIF4G"/>
    <property type="match status" value="2"/>
</dbReference>
<evidence type="ECO:0000256" key="1">
    <source>
        <dbReference type="ARBA" id="ARBA00004496"/>
    </source>
</evidence>
<name>A0AAW0YDQ3_9TREE</name>
<dbReference type="PANTHER" id="PTHR12839">
    <property type="entry name" value="NONSENSE-MEDIATED MRNA DECAY PROTEIN 2 UP-FRAMESHIFT SUPPRESSOR 2"/>
    <property type="match status" value="1"/>
</dbReference>
<proteinExistence type="predicted"/>
<dbReference type="AlphaFoldDB" id="A0AAW0YDQ3"/>
<protein>
    <recommendedName>
        <fullName evidence="4">MIF4G domain-containing protein</fullName>
    </recommendedName>
</protein>
<dbReference type="InterPro" id="IPR039762">
    <property type="entry name" value="Nmd2/UPF2"/>
</dbReference>
<dbReference type="Pfam" id="PF02854">
    <property type="entry name" value="MIF4G"/>
    <property type="match status" value="2"/>
</dbReference>
<evidence type="ECO:0000313" key="5">
    <source>
        <dbReference type="EMBL" id="KAK8844121.1"/>
    </source>
</evidence>